<dbReference type="EMBL" id="CP136051">
    <property type="protein sequence ID" value="WOK05453.1"/>
    <property type="molecule type" value="Genomic_DNA"/>
</dbReference>
<dbReference type="SUPFAM" id="SSF111369">
    <property type="entry name" value="HlyD-like secretion proteins"/>
    <property type="match status" value="1"/>
</dbReference>
<accession>A0ABZ0ILX5</accession>
<organism evidence="4 5">
    <name type="scientific">Imperialibacter roseus</name>
    <dbReference type="NCBI Taxonomy" id="1324217"/>
    <lineage>
        <taxon>Bacteria</taxon>
        <taxon>Pseudomonadati</taxon>
        <taxon>Bacteroidota</taxon>
        <taxon>Cytophagia</taxon>
        <taxon>Cytophagales</taxon>
        <taxon>Flammeovirgaceae</taxon>
        <taxon>Imperialibacter</taxon>
    </lineage>
</organism>
<evidence type="ECO:0000256" key="1">
    <source>
        <dbReference type="ARBA" id="ARBA00004196"/>
    </source>
</evidence>
<comment type="subcellular location">
    <subcellularLocation>
        <location evidence="1">Cell envelope</location>
    </subcellularLocation>
</comment>
<reference evidence="4 5" key="1">
    <citation type="journal article" date="2023" name="Microbiol. Resour. Announc.">
        <title>Complete Genome Sequence of Imperialibacter roseus strain P4T.</title>
        <authorList>
            <person name="Tizabi D.R."/>
            <person name="Bachvaroff T."/>
            <person name="Hill R.T."/>
        </authorList>
    </citation>
    <scope>NUCLEOTIDE SEQUENCE [LARGE SCALE GENOMIC DNA]</scope>
    <source>
        <strain evidence="4 5">P4T</strain>
    </source>
</reference>
<dbReference type="Gene3D" id="2.40.50.100">
    <property type="match status" value="1"/>
</dbReference>
<sequence length="298" mass="32556">MKIFTYTASALLLIGLAGCNKNEERSDAYGNFEATEVLVSSEATGKLLQLKVEEGSQVKAGAAIGLVDTLGLHLKKKQLTASKQAIRSKLQNEKVQIDVLLEQKENLEREIKRVDKLFVEGAATAKQRDDLHGELKVLNNRIDATKSQLSTANRGLLSELAPLEVQMEQIEDQIQRSVLASPLGGTVLSKYAEAGEIVTFGKPLFKVADLKELTLRAYIDAPQLATIKIGQKVRVLTDGTDGNLKENEGTVSWISSSAEFTPKIIQTREERVNLVYAIKVVVPNDGALKIGMPGEVKF</sequence>
<evidence type="ECO:0000313" key="5">
    <source>
        <dbReference type="Proteomes" id="UP001302349"/>
    </source>
</evidence>
<dbReference type="Gene3D" id="2.40.30.170">
    <property type="match status" value="1"/>
</dbReference>
<dbReference type="InterPro" id="IPR050465">
    <property type="entry name" value="UPF0194_transport"/>
</dbReference>
<keyword evidence="2 3" id="KW-0175">Coiled coil</keyword>
<evidence type="ECO:0000256" key="3">
    <source>
        <dbReference type="SAM" id="Coils"/>
    </source>
</evidence>
<dbReference type="Gene3D" id="1.10.287.470">
    <property type="entry name" value="Helix hairpin bin"/>
    <property type="match status" value="1"/>
</dbReference>
<feature type="coiled-coil region" evidence="3">
    <location>
        <begin position="83"/>
        <end position="148"/>
    </location>
</feature>
<dbReference type="PROSITE" id="PS51257">
    <property type="entry name" value="PROKAR_LIPOPROTEIN"/>
    <property type="match status" value="1"/>
</dbReference>
<protein>
    <submittedName>
        <fullName evidence="4">HlyD family efflux transporter periplasmic adaptor subunit</fullName>
    </submittedName>
</protein>
<dbReference type="RefSeq" id="WP_317488213.1">
    <property type="nucleotide sequence ID" value="NZ_CP136051.1"/>
</dbReference>
<evidence type="ECO:0000256" key="2">
    <source>
        <dbReference type="ARBA" id="ARBA00023054"/>
    </source>
</evidence>
<dbReference type="PANTHER" id="PTHR32347:SF23">
    <property type="entry name" value="BLL5650 PROTEIN"/>
    <property type="match status" value="1"/>
</dbReference>
<dbReference type="Proteomes" id="UP001302349">
    <property type="component" value="Chromosome"/>
</dbReference>
<gene>
    <name evidence="4" type="ORF">RT717_20470</name>
</gene>
<evidence type="ECO:0000313" key="4">
    <source>
        <dbReference type="EMBL" id="WOK05453.1"/>
    </source>
</evidence>
<proteinExistence type="predicted"/>
<dbReference type="PANTHER" id="PTHR32347">
    <property type="entry name" value="EFFLUX SYSTEM COMPONENT YKNX-RELATED"/>
    <property type="match status" value="1"/>
</dbReference>
<name>A0ABZ0ILX5_9BACT</name>
<keyword evidence="5" id="KW-1185">Reference proteome</keyword>